<dbReference type="AlphaFoldDB" id="A0A9D3VG49"/>
<evidence type="ECO:0000313" key="1">
    <source>
        <dbReference type="EMBL" id="KAH1081507.1"/>
    </source>
</evidence>
<proteinExistence type="predicted"/>
<reference evidence="1 2" key="1">
    <citation type="journal article" date="2021" name="Plant Biotechnol. J.">
        <title>Multi-omics assisted identification of the key and species-specific regulatory components of drought-tolerant mechanisms in Gossypium stocksii.</title>
        <authorList>
            <person name="Yu D."/>
            <person name="Ke L."/>
            <person name="Zhang D."/>
            <person name="Wu Y."/>
            <person name="Sun Y."/>
            <person name="Mei J."/>
            <person name="Sun J."/>
            <person name="Sun Y."/>
        </authorList>
    </citation>
    <scope>NUCLEOTIDE SEQUENCE [LARGE SCALE GENOMIC DNA]</scope>
    <source>
        <strain evidence="2">cv. E1</strain>
        <tissue evidence="1">Leaf</tissue>
    </source>
</reference>
<accession>A0A9D3VG49</accession>
<name>A0A9D3VG49_9ROSI</name>
<protein>
    <submittedName>
        <fullName evidence="1">Uncharacterized protein</fullName>
    </submittedName>
</protein>
<gene>
    <name evidence="1" type="ORF">J1N35_021268</name>
</gene>
<dbReference type="Proteomes" id="UP000828251">
    <property type="component" value="Unassembled WGS sequence"/>
</dbReference>
<comment type="caution">
    <text evidence="1">The sequence shown here is derived from an EMBL/GenBank/DDBJ whole genome shotgun (WGS) entry which is preliminary data.</text>
</comment>
<sequence>MTRGFTPSSIKICQDIRTTGDRPTTGLQVYGKDKSHQESQAILTAPHRSLRAVHFDQDFAETK</sequence>
<dbReference type="EMBL" id="JAIQCV010000007">
    <property type="protein sequence ID" value="KAH1081507.1"/>
    <property type="molecule type" value="Genomic_DNA"/>
</dbReference>
<organism evidence="1 2">
    <name type="scientific">Gossypium stocksii</name>
    <dbReference type="NCBI Taxonomy" id="47602"/>
    <lineage>
        <taxon>Eukaryota</taxon>
        <taxon>Viridiplantae</taxon>
        <taxon>Streptophyta</taxon>
        <taxon>Embryophyta</taxon>
        <taxon>Tracheophyta</taxon>
        <taxon>Spermatophyta</taxon>
        <taxon>Magnoliopsida</taxon>
        <taxon>eudicotyledons</taxon>
        <taxon>Gunneridae</taxon>
        <taxon>Pentapetalae</taxon>
        <taxon>rosids</taxon>
        <taxon>malvids</taxon>
        <taxon>Malvales</taxon>
        <taxon>Malvaceae</taxon>
        <taxon>Malvoideae</taxon>
        <taxon>Gossypium</taxon>
    </lineage>
</organism>
<evidence type="ECO:0000313" key="2">
    <source>
        <dbReference type="Proteomes" id="UP000828251"/>
    </source>
</evidence>
<keyword evidence="2" id="KW-1185">Reference proteome</keyword>